<evidence type="ECO:0000313" key="2">
    <source>
        <dbReference type="Proteomes" id="UP000198972"/>
    </source>
</evidence>
<organism evidence="1 2">
    <name type="scientific">Fontibacillus panacisegetis</name>
    <dbReference type="NCBI Taxonomy" id="670482"/>
    <lineage>
        <taxon>Bacteria</taxon>
        <taxon>Bacillati</taxon>
        <taxon>Bacillota</taxon>
        <taxon>Bacilli</taxon>
        <taxon>Bacillales</taxon>
        <taxon>Paenibacillaceae</taxon>
        <taxon>Fontibacillus</taxon>
    </lineage>
</organism>
<dbReference type="STRING" id="670482.SAMN04488542_12255"/>
<dbReference type="EMBL" id="FNBG01000022">
    <property type="protein sequence ID" value="SDF98454.1"/>
    <property type="molecule type" value="Genomic_DNA"/>
</dbReference>
<protein>
    <recommendedName>
        <fullName evidence="3">Ethanolamine utilization protein</fullName>
    </recommendedName>
</protein>
<evidence type="ECO:0000313" key="1">
    <source>
        <dbReference type="EMBL" id="SDF98454.1"/>
    </source>
</evidence>
<dbReference type="AlphaFoldDB" id="A0A1G7QIV4"/>
<dbReference type="RefSeq" id="WP_091233396.1">
    <property type="nucleotide sequence ID" value="NZ_FNBG01000022.1"/>
</dbReference>
<evidence type="ECO:0008006" key="3">
    <source>
        <dbReference type="Google" id="ProtNLM"/>
    </source>
</evidence>
<dbReference type="OrthoDB" id="212879at2"/>
<proteinExistence type="predicted"/>
<name>A0A1G7QIV4_9BACL</name>
<sequence>MLTPASTTAERAVREMLFRGREQELTALYPRLLVLLDDHWIGMEEGFAAVNKLRSSHFRMTIWASESIMRRLGPKGIAEKTGVDSIIPVGDFTDSFQIEKGCEVIFLPVLNFSILSKLSKLDDAEPFSRAVIQGLCSGKKVAALTAGIDSQLPEWRARELTQPQAMQQRLQEMLRDIKSLGVNMLRMDQISSLSAETTRRKTLITAEDVTLAYKQGERTLNAQGKLVITPLAKDLASQYGMIIHESGHMPG</sequence>
<accession>A0A1G7QIV4</accession>
<gene>
    <name evidence="1" type="ORF">SAMN04488542_12255</name>
</gene>
<keyword evidence="2" id="KW-1185">Reference proteome</keyword>
<dbReference type="Proteomes" id="UP000198972">
    <property type="component" value="Unassembled WGS sequence"/>
</dbReference>
<reference evidence="1 2" key="1">
    <citation type="submission" date="2016-10" db="EMBL/GenBank/DDBJ databases">
        <authorList>
            <person name="de Groot N.N."/>
        </authorList>
    </citation>
    <scope>NUCLEOTIDE SEQUENCE [LARGE SCALE GENOMIC DNA]</scope>
    <source>
        <strain evidence="1 2">DSM 28129</strain>
    </source>
</reference>